<reference evidence="1" key="1">
    <citation type="submission" date="2022-08" db="UniProtKB">
        <authorList>
            <consortium name="EnsemblMetazoa"/>
        </authorList>
    </citation>
    <scope>IDENTIFICATION</scope>
    <source>
        <strain evidence="1">Dongola</strain>
    </source>
</reference>
<evidence type="ECO:0000313" key="1">
    <source>
        <dbReference type="EnsemblMetazoa" id="AARA001024-PA"/>
    </source>
</evidence>
<organism evidence="1 2">
    <name type="scientific">Anopheles arabiensis</name>
    <name type="common">Mosquito</name>
    <dbReference type="NCBI Taxonomy" id="7173"/>
    <lineage>
        <taxon>Eukaryota</taxon>
        <taxon>Metazoa</taxon>
        <taxon>Ecdysozoa</taxon>
        <taxon>Arthropoda</taxon>
        <taxon>Hexapoda</taxon>
        <taxon>Insecta</taxon>
        <taxon>Pterygota</taxon>
        <taxon>Neoptera</taxon>
        <taxon>Endopterygota</taxon>
        <taxon>Diptera</taxon>
        <taxon>Nematocera</taxon>
        <taxon>Culicoidea</taxon>
        <taxon>Culicidae</taxon>
        <taxon>Anophelinae</taxon>
        <taxon>Anopheles</taxon>
    </lineage>
</organism>
<dbReference type="VEuPathDB" id="VectorBase:AARA001024"/>
<protein>
    <submittedName>
        <fullName evidence="1">Uncharacterized protein</fullName>
    </submittedName>
</protein>
<dbReference type="AlphaFoldDB" id="A0A182HIG4"/>
<dbReference type="EnsemblMetazoa" id="AARA001024-RA">
    <property type="protein sequence ID" value="AARA001024-PA"/>
    <property type="gene ID" value="AARA001024"/>
</dbReference>
<proteinExistence type="predicted"/>
<dbReference type="EMBL" id="APCN01003965">
    <property type="status" value="NOT_ANNOTATED_CDS"/>
    <property type="molecule type" value="Genomic_DNA"/>
</dbReference>
<keyword evidence="2" id="KW-1185">Reference proteome</keyword>
<accession>A0A182HIG4</accession>
<dbReference type="VEuPathDB" id="VectorBase:AARA21_012669"/>
<sequence length="181" mass="19338">GLRARASCFRRIGPPKVPDPGLGRFTHCTLWRRAVQNGSAIISVWGGAVARHTHIHDRRQIQVPGAKSHDRFFSVLRASKVSASPNRNPASPVNQTPHLRSSRAAHVSSCSTTSLGLTRALTSPGPAMNEWNELLKAELLPPSGSFRADGDAPGSIKCAGLFQGSAAAPGDCGLYHRHPQK</sequence>
<evidence type="ECO:0000313" key="2">
    <source>
        <dbReference type="Proteomes" id="UP000075840"/>
    </source>
</evidence>
<dbReference type="Proteomes" id="UP000075840">
    <property type="component" value="Unassembled WGS sequence"/>
</dbReference>
<name>A0A182HIG4_ANOAR</name>